<organism evidence="1 2">
    <name type="scientific">Amphimedon queenslandica</name>
    <name type="common">Sponge</name>
    <dbReference type="NCBI Taxonomy" id="400682"/>
    <lineage>
        <taxon>Eukaryota</taxon>
        <taxon>Metazoa</taxon>
        <taxon>Porifera</taxon>
        <taxon>Demospongiae</taxon>
        <taxon>Heteroscleromorpha</taxon>
        <taxon>Haplosclerida</taxon>
        <taxon>Niphatidae</taxon>
        <taxon>Amphimedon</taxon>
    </lineage>
</organism>
<evidence type="ECO:0000313" key="2">
    <source>
        <dbReference type="Proteomes" id="UP000007879"/>
    </source>
</evidence>
<accession>A0AAN0K364</accession>
<dbReference type="GO" id="GO:0006509">
    <property type="term" value="P:membrane protein ectodomain proteolysis"/>
    <property type="evidence" value="ECO:0007669"/>
    <property type="project" value="TreeGrafter"/>
</dbReference>
<evidence type="ECO:0000313" key="1">
    <source>
        <dbReference type="EnsemblMetazoa" id="XP_019863734.1"/>
    </source>
</evidence>
<dbReference type="PANTHER" id="PTHR11905:SF248">
    <property type="entry name" value="DISINTEGRIN AND METALLOPROTEINASE DOMAIN-CONTAINING PROTEIN UNC-71"/>
    <property type="match status" value="1"/>
</dbReference>
<dbReference type="AlphaFoldDB" id="A0AAN0K364"/>
<protein>
    <submittedName>
        <fullName evidence="1">Uncharacterized protein</fullName>
    </submittedName>
</protein>
<sequence length="116" mass="11957">NAFCGSLQCNGGRIMFNNVKSRSALTAYTRFAGVQECRSVTTRADADEVSPGLVVDGASCGTDRMCVSQSCVSVSSLLGVIPCPIGSNGQTCSGNGVRAFLTLSLSHAIIAKIAIH</sequence>
<name>A0AAN0K364_AMPQE</name>
<keyword evidence="2" id="KW-1185">Reference proteome</keyword>
<reference evidence="1" key="2">
    <citation type="submission" date="2024-06" db="UniProtKB">
        <authorList>
            <consortium name="EnsemblMetazoa"/>
        </authorList>
    </citation>
    <scope>IDENTIFICATION</scope>
</reference>
<reference evidence="2" key="1">
    <citation type="journal article" date="2010" name="Nature">
        <title>The Amphimedon queenslandica genome and the evolution of animal complexity.</title>
        <authorList>
            <person name="Srivastava M."/>
            <person name="Simakov O."/>
            <person name="Chapman J."/>
            <person name="Fahey B."/>
            <person name="Gauthier M.E."/>
            <person name="Mitros T."/>
            <person name="Richards G.S."/>
            <person name="Conaco C."/>
            <person name="Dacre M."/>
            <person name="Hellsten U."/>
            <person name="Larroux C."/>
            <person name="Putnam N.H."/>
            <person name="Stanke M."/>
            <person name="Adamska M."/>
            <person name="Darling A."/>
            <person name="Degnan S.M."/>
            <person name="Oakley T.H."/>
            <person name="Plachetzki D.C."/>
            <person name="Zhai Y."/>
            <person name="Adamski M."/>
            <person name="Calcino A."/>
            <person name="Cummins S.F."/>
            <person name="Goodstein D.M."/>
            <person name="Harris C."/>
            <person name="Jackson D.J."/>
            <person name="Leys S.P."/>
            <person name="Shu S."/>
            <person name="Woodcroft B.J."/>
            <person name="Vervoort M."/>
            <person name="Kosik K.S."/>
            <person name="Manning G."/>
            <person name="Degnan B.M."/>
            <person name="Rokhsar D.S."/>
        </authorList>
    </citation>
    <scope>NUCLEOTIDE SEQUENCE [LARGE SCALE GENOMIC DNA]</scope>
</reference>
<dbReference type="Proteomes" id="UP000007879">
    <property type="component" value="Unassembled WGS sequence"/>
</dbReference>
<dbReference type="EnsemblMetazoa" id="XM_020008175.1">
    <property type="protein sequence ID" value="XP_019863734.1"/>
    <property type="gene ID" value="LOC109592823"/>
</dbReference>
<dbReference type="RefSeq" id="XP_019863734.1">
    <property type="nucleotide sequence ID" value="XM_020008175.1"/>
</dbReference>
<dbReference type="GeneID" id="109592823"/>
<dbReference type="KEGG" id="aqu:109592823"/>
<dbReference type="PANTHER" id="PTHR11905">
    <property type="entry name" value="ADAM A DISINTEGRIN AND METALLOPROTEASE DOMAIN"/>
    <property type="match status" value="1"/>
</dbReference>
<proteinExistence type="predicted"/>